<dbReference type="EMBL" id="BRXY01000191">
    <property type="protein sequence ID" value="GMH75653.1"/>
    <property type="molecule type" value="Genomic_DNA"/>
</dbReference>
<feature type="region of interest" description="Disordered" evidence="1">
    <location>
        <begin position="19"/>
        <end position="42"/>
    </location>
</feature>
<proteinExistence type="predicted"/>
<feature type="compositionally biased region" description="Pro residues" evidence="1">
    <location>
        <begin position="83"/>
        <end position="104"/>
    </location>
</feature>
<accession>A0A9W7AV43</accession>
<protein>
    <submittedName>
        <fullName evidence="2">Uncharacterized protein</fullName>
    </submittedName>
</protein>
<comment type="caution">
    <text evidence="2">The sequence shown here is derived from an EMBL/GenBank/DDBJ whole genome shotgun (WGS) entry which is preliminary data.</text>
</comment>
<dbReference type="Proteomes" id="UP001165085">
    <property type="component" value="Unassembled WGS sequence"/>
</dbReference>
<reference evidence="3" key="1">
    <citation type="journal article" date="2023" name="Commun. Biol.">
        <title>Genome analysis of Parmales, the sister group of diatoms, reveals the evolutionary specialization of diatoms from phago-mixotrophs to photoautotrophs.</title>
        <authorList>
            <person name="Ban H."/>
            <person name="Sato S."/>
            <person name="Yoshikawa S."/>
            <person name="Yamada K."/>
            <person name="Nakamura Y."/>
            <person name="Ichinomiya M."/>
            <person name="Sato N."/>
            <person name="Blanc-Mathieu R."/>
            <person name="Endo H."/>
            <person name="Kuwata A."/>
            <person name="Ogata H."/>
        </authorList>
    </citation>
    <scope>NUCLEOTIDE SEQUENCE [LARGE SCALE GENOMIC DNA]</scope>
    <source>
        <strain evidence="3">NIES 3701</strain>
    </source>
</reference>
<organism evidence="2 3">
    <name type="scientific">Triparma strigata</name>
    <dbReference type="NCBI Taxonomy" id="1606541"/>
    <lineage>
        <taxon>Eukaryota</taxon>
        <taxon>Sar</taxon>
        <taxon>Stramenopiles</taxon>
        <taxon>Ochrophyta</taxon>
        <taxon>Bolidophyceae</taxon>
        <taxon>Parmales</taxon>
        <taxon>Triparmaceae</taxon>
        <taxon>Triparma</taxon>
    </lineage>
</organism>
<evidence type="ECO:0000313" key="3">
    <source>
        <dbReference type="Proteomes" id="UP001165085"/>
    </source>
</evidence>
<feature type="compositionally biased region" description="Basic and acidic residues" evidence="1">
    <location>
        <begin position="157"/>
        <end position="168"/>
    </location>
</feature>
<evidence type="ECO:0000256" key="1">
    <source>
        <dbReference type="SAM" id="MobiDB-lite"/>
    </source>
</evidence>
<evidence type="ECO:0000313" key="2">
    <source>
        <dbReference type="EMBL" id="GMH75653.1"/>
    </source>
</evidence>
<name>A0A9W7AV43_9STRA</name>
<keyword evidence="3" id="KW-1185">Reference proteome</keyword>
<feature type="region of interest" description="Disordered" evidence="1">
    <location>
        <begin position="72"/>
        <end position="119"/>
    </location>
</feature>
<dbReference type="AlphaFoldDB" id="A0A9W7AV43"/>
<feature type="region of interest" description="Disordered" evidence="1">
    <location>
        <begin position="136"/>
        <end position="184"/>
    </location>
</feature>
<feature type="compositionally biased region" description="Polar residues" evidence="1">
    <location>
        <begin position="25"/>
        <end position="36"/>
    </location>
</feature>
<gene>
    <name evidence="2" type="ORF">TrST_g7655</name>
</gene>
<sequence length="205" mass="22474">MYASEPNRQGDVVSHRLLGDWGGETMSTNVSKSPQKVSPPASVDEFGRLLAEALNKNQLPAPQFSIPAAAVAAMQGRGAWQQPTPPQPPQYVPQPPAPPQPVAQPQPVSSTPIKPPVNQNALDALLKSTQKRVEELESKNASLKRKKGALKELNSTLKEKDRKKDGIIKRLQLNGDSSSKKDNEIKRLRALLSEKEKKIKEQKTP</sequence>